<feature type="region of interest" description="Disordered" evidence="1">
    <location>
        <begin position="91"/>
        <end position="151"/>
    </location>
</feature>
<sequence>MISASSSNWLDRLRSSRGFPTGEEPDLDRFLSSSSSGSAPTADSATHSDSNQSHAPPIPDRLRREKPPECNPSAGEFAGVLCGLFNMGGESSRTFSKKSSRKQANPRFCGASSESELPSGPSSSDDLRREKSDNCGFVSSGDNSLNDNSGNVRVDEVKFDDDVVEEVIDLKSYSRSEVTIIDTSFDEWKSDKWVFRKNDEWKIKDKKCKFKSRVSSGKKRNLLVDNLGDDKKFDDDQLNKKNKMMVKEDDKLLQLNKGQPQNDKERRPTEERENFPGKVSQRRRQVPLPETTQENQKRRLTSDPPKVDSIKQY</sequence>
<feature type="compositionally biased region" description="Low complexity" evidence="1">
    <location>
        <begin position="32"/>
        <end position="45"/>
    </location>
</feature>
<keyword evidence="3" id="KW-1185">Reference proteome</keyword>
<evidence type="ECO:0000313" key="3">
    <source>
        <dbReference type="Proteomes" id="UP000596660"/>
    </source>
</evidence>
<protein>
    <submittedName>
        <fullName evidence="2">Uncharacterized protein</fullName>
    </submittedName>
</protein>
<evidence type="ECO:0000313" key="2">
    <source>
        <dbReference type="EnsemblPlants" id="AUR62035619-RA:cds"/>
    </source>
</evidence>
<dbReference type="Proteomes" id="UP000596660">
    <property type="component" value="Unplaced"/>
</dbReference>
<reference evidence="2" key="1">
    <citation type="journal article" date="2017" name="Nature">
        <title>The genome of Chenopodium quinoa.</title>
        <authorList>
            <person name="Jarvis D.E."/>
            <person name="Ho Y.S."/>
            <person name="Lightfoot D.J."/>
            <person name="Schmoeckel S.M."/>
            <person name="Li B."/>
            <person name="Borm T.J.A."/>
            <person name="Ohyanagi H."/>
            <person name="Mineta K."/>
            <person name="Michell C.T."/>
            <person name="Saber N."/>
            <person name="Kharbatia N.M."/>
            <person name="Rupper R.R."/>
            <person name="Sharp A.R."/>
            <person name="Dally N."/>
            <person name="Boughton B.A."/>
            <person name="Woo Y.H."/>
            <person name="Gao G."/>
            <person name="Schijlen E.G.W.M."/>
            <person name="Guo X."/>
            <person name="Momin A.A."/>
            <person name="Negrao S."/>
            <person name="Al-Babili S."/>
            <person name="Gehring C."/>
            <person name="Roessner U."/>
            <person name="Jung C."/>
            <person name="Murphy K."/>
            <person name="Arold S.T."/>
            <person name="Gojobori T."/>
            <person name="van der Linden C.G."/>
            <person name="van Loo E.N."/>
            <person name="Jellen E.N."/>
            <person name="Maughan P.J."/>
            <person name="Tester M."/>
        </authorList>
    </citation>
    <scope>NUCLEOTIDE SEQUENCE [LARGE SCALE GENOMIC DNA]</scope>
    <source>
        <strain evidence="2">cv. PI 614886</strain>
    </source>
</reference>
<reference evidence="2" key="2">
    <citation type="submission" date="2021-03" db="UniProtKB">
        <authorList>
            <consortium name="EnsemblPlants"/>
        </authorList>
    </citation>
    <scope>IDENTIFICATION</scope>
</reference>
<feature type="compositionally biased region" description="Low complexity" evidence="1">
    <location>
        <begin position="112"/>
        <end position="124"/>
    </location>
</feature>
<feature type="compositionally biased region" description="Low complexity" evidence="1">
    <location>
        <begin position="139"/>
        <end position="151"/>
    </location>
</feature>
<evidence type="ECO:0000256" key="1">
    <source>
        <dbReference type="SAM" id="MobiDB-lite"/>
    </source>
</evidence>
<feature type="compositionally biased region" description="Basic and acidic residues" evidence="1">
    <location>
        <begin position="262"/>
        <end position="275"/>
    </location>
</feature>
<organism evidence="2 3">
    <name type="scientific">Chenopodium quinoa</name>
    <name type="common">Quinoa</name>
    <dbReference type="NCBI Taxonomy" id="63459"/>
    <lineage>
        <taxon>Eukaryota</taxon>
        <taxon>Viridiplantae</taxon>
        <taxon>Streptophyta</taxon>
        <taxon>Embryophyta</taxon>
        <taxon>Tracheophyta</taxon>
        <taxon>Spermatophyta</taxon>
        <taxon>Magnoliopsida</taxon>
        <taxon>eudicotyledons</taxon>
        <taxon>Gunneridae</taxon>
        <taxon>Pentapetalae</taxon>
        <taxon>Caryophyllales</taxon>
        <taxon>Chenopodiaceae</taxon>
        <taxon>Chenopodioideae</taxon>
        <taxon>Atripliceae</taxon>
        <taxon>Chenopodium</taxon>
    </lineage>
</organism>
<dbReference type="AlphaFoldDB" id="A0A803MUV7"/>
<dbReference type="OMA" id="WAVLENC"/>
<feature type="region of interest" description="Disordered" evidence="1">
    <location>
        <begin position="244"/>
        <end position="313"/>
    </location>
</feature>
<accession>A0A803MUV7</accession>
<dbReference type="EnsemblPlants" id="AUR62035619-RA">
    <property type="protein sequence ID" value="AUR62035619-RA:cds"/>
    <property type="gene ID" value="AUR62035619"/>
</dbReference>
<proteinExistence type="predicted"/>
<feature type="compositionally biased region" description="Basic and acidic residues" evidence="1">
    <location>
        <begin position="295"/>
        <end position="313"/>
    </location>
</feature>
<dbReference type="PANTHER" id="PTHR37258:SF1">
    <property type="entry name" value="FANTOM PROTEIN"/>
    <property type="match status" value="1"/>
</dbReference>
<feature type="region of interest" description="Disordered" evidence="1">
    <location>
        <begin position="1"/>
        <end position="73"/>
    </location>
</feature>
<dbReference type="PANTHER" id="PTHR37258">
    <property type="entry name" value="FANTOM PROTEIN"/>
    <property type="match status" value="1"/>
</dbReference>
<dbReference type="Gramene" id="AUR62035619-RA">
    <property type="protein sequence ID" value="AUR62035619-RA:cds"/>
    <property type="gene ID" value="AUR62035619"/>
</dbReference>
<name>A0A803MUV7_CHEQI</name>